<accession>A0A380W918</accession>
<dbReference type="InterPro" id="IPR001296">
    <property type="entry name" value="Glyco_trans_1"/>
</dbReference>
<dbReference type="Pfam" id="PF00534">
    <property type="entry name" value="Glycos_transf_1"/>
    <property type="match status" value="1"/>
</dbReference>
<dbReference type="InterPro" id="IPR050194">
    <property type="entry name" value="Glycosyltransferase_grp1"/>
</dbReference>
<name>A0A380W918_AFIFE</name>
<reference evidence="2 3" key="1">
    <citation type="submission" date="2018-06" db="EMBL/GenBank/DDBJ databases">
        <authorList>
            <consortium name="Pathogen Informatics"/>
            <person name="Doyle S."/>
        </authorList>
    </citation>
    <scope>NUCLEOTIDE SEQUENCE [LARGE SCALE GENOMIC DNA]</scope>
    <source>
        <strain evidence="2 3">NCTC12722</strain>
    </source>
</reference>
<evidence type="ECO:0000313" key="3">
    <source>
        <dbReference type="Proteomes" id="UP000254343"/>
    </source>
</evidence>
<dbReference type="EMBL" id="UIGB01000001">
    <property type="protein sequence ID" value="SUU85454.1"/>
    <property type="molecule type" value="Genomic_DNA"/>
</dbReference>
<dbReference type="PANTHER" id="PTHR45947">
    <property type="entry name" value="SULFOQUINOVOSYL TRANSFERASE SQD2"/>
    <property type="match status" value="1"/>
</dbReference>
<dbReference type="Gene3D" id="3.40.50.2000">
    <property type="entry name" value="Glycogen Phosphorylase B"/>
    <property type="match status" value="2"/>
</dbReference>
<dbReference type="RefSeq" id="WP_002716280.1">
    <property type="nucleotide sequence ID" value="NZ_UFSI01000001.1"/>
</dbReference>
<evidence type="ECO:0000313" key="2">
    <source>
        <dbReference type="EMBL" id="SUU85454.1"/>
    </source>
</evidence>
<dbReference type="Proteomes" id="UP000254343">
    <property type="component" value="Unassembled WGS sequence"/>
</dbReference>
<protein>
    <submittedName>
        <fullName evidence="2">N-acetyl-alpha-D-glucosaminyl L-malate synthase BshA</fullName>
    </submittedName>
</protein>
<gene>
    <name evidence="2" type="ORF">NCTC12722_02666</name>
</gene>
<proteinExistence type="predicted"/>
<feature type="domain" description="Glycosyl transferase family 1" evidence="1">
    <location>
        <begin position="181"/>
        <end position="323"/>
    </location>
</feature>
<organism evidence="2 3">
    <name type="scientific">Afipia felis</name>
    <name type="common">Cat scratch disease bacillus</name>
    <dbReference type="NCBI Taxonomy" id="1035"/>
    <lineage>
        <taxon>Bacteria</taxon>
        <taxon>Pseudomonadati</taxon>
        <taxon>Pseudomonadota</taxon>
        <taxon>Alphaproteobacteria</taxon>
        <taxon>Hyphomicrobiales</taxon>
        <taxon>Nitrobacteraceae</taxon>
        <taxon>Afipia</taxon>
    </lineage>
</organism>
<dbReference type="SUPFAM" id="SSF53756">
    <property type="entry name" value="UDP-Glycosyltransferase/glycogen phosphorylase"/>
    <property type="match status" value="1"/>
</dbReference>
<dbReference type="OrthoDB" id="9790710at2"/>
<dbReference type="PANTHER" id="PTHR45947:SF3">
    <property type="entry name" value="SULFOQUINOVOSYL TRANSFERASE SQD2"/>
    <property type="match status" value="1"/>
</dbReference>
<sequence length="376" mass="41719">MGVIFERLAHLVRPPIRIRLIMAATSVGFQAAFREEVLIEWLQTQGYDAIAFRCYPHDIPKPEDTGLIRHFPSDGPVAYDQLSTSAALTQEAIADKPDIVVIRAADYAVCHTTVEALPETTPVILICGGESRHPAIDQRVDYVLQEYEGQADPSLFPRLKGISVFPKFVNWSAVETAKGKSKVYDIVNVGSFEGRKNHTALLSLGEKFRCCFVGSGPLKSEIEAQAASLNSKNFDFVGQCSGPDVYQYVASSRIMVHPSTYEGFPRVFAESLAMGVPVVALKSTFSRVAPVPGIFLTEIEELSATVDRLLARSEGDTAIEDAARAYAVANYQTARIFDVFLQAVKEVKPRRLWWPHPLTSARRERLLLRWRDGFLG</sequence>
<evidence type="ECO:0000259" key="1">
    <source>
        <dbReference type="Pfam" id="PF00534"/>
    </source>
</evidence>
<dbReference type="AlphaFoldDB" id="A0A380W918"/>
<dbReference type="GO" id="GO:0016757">
    <property type="term" value="F:glycosyltransferase activity"/>
    <property type="evidence" value="ECO:0007669"/>
    <property type="project" value="InterPro"/>
</dbReference>